<dbReference type="GO" id="GO:0008061">
    <property type="term" value="F:chitin binding"/>
    <property type="evidence" value="ECO:0007669"/>
    <property type="project" value="InterPro"/>
</dbReference>
<dbReference type="FunFam" id="3.20.20.80:FF:000159">
    <property type="entry name" value="Class V chitinase, putative"/>
    <property type="match status" value="1"/>
</dbReference>
<dbReference type="GO" id="GO:0006032">
    <property type="term" value="P:chitin catabolic process"/>
    <property type="evidence" value="ECO:0007669"/>
    <property type="project" value="TreeGrafter"/>
</dbReference>
<evidence type="ECO:0000259" key="2">
    <source>
        <dbReference type="PROSITE" id="PS51910"/>
    </source>
</evidence>
<evidence type="ECO:0000313" key="3">
    <source>
        <dbReference type="EMBL" id="KAF1915359.1"/>
    </source>
</evidence>
<dbReference type="SMART" id="SM00636">
    <property type="entry name" value="Glyco_18"/>
    <property type="match status" value="1"/>
</dbReference>
<dbReference type="GO" id="GO:0008843">
    <property type="term" value="F:endochitinase activity"/>
    <property type="evidence" value="ECO:0007669"/>
    <property type="project" value="UniProtKB-EC"/>
</dbReference>
<organism evidence="3 4">
    <name type="scientific">Ampelomyces quisqualis</name>
    <name type="common">Powdery mildew agent</name>
    <dbReference type="NCBI Taxonomy" id="50730"/>
    <lineage>
        <taxon>Eukaryota</taxon>
        <taxon>Fungi</taxon>
        <taxon>Dikarya</taxon>
        <taxon>Ascomycota</taxon>
        <taxon>Pezizomycotina</taxon>
        <taxon>Dothideomycetes</taxon>
        <taxon>Pleosporomycetidae</taxon>
        <taxon>Pleosporales</taxon>
        <taxon>Pleosporineae</taxon>
        <taxon>Phaeosphaeriaceae</taxon>
        <taxon>Ampelomyces</taxon>
    </lineage>
</organism>
<gene>
    <name evidence="3" type="ORF">BDU57DRAFT_557522</name>
</gene>
<dbReference type="PROSITE" id="PS51910">
    <property type="entry name" value="GH18_2"/>
    <property type="match status" value="1"/>
</dbReference>
<dbReference type="EMBL" id="ML979136">
    <property type="protein sequence ID" value="KAF1915359.1"/>
    <property type="molecule type" value="Genomic_DNA"/>
</dbReference>
<dbReference type="PANTHER" id="PTHR11177">
    <property type="entry name" value="CHITINASE"/>
    <property type="match status" value="1"/>
</dbReference>
<protein>
    <recommendedName>
        <fullName evidence="1">chitinase</fullName>
        <ecNumber evidence="1">3.2.1.14</ecNumber>
    </recommendedName>
</protein>
<proteinExistence type="predicted"/>
<evidence type="ECO:0000256" key="1">
    <source>
        <dbReference type="ARBA" id="ARBA00012729"/>
    </source>
</evidence>
<dbReference type="AlphaFoldDB" id="A0A6A5QIX5"/>
<name>A0A6A5QIX5_AMPQU</name>
<accession>A0A6A5QIX5</accession>
<dbReference type="PANTHER" id="PTHR11177:SF378">
    <property type="entry name" value="CHITINASE"/>
    <property type="match status" value="1"/>
</dbReference>
<dbReference type="InterPro" id="IPR050314">
    <property type="entry name" value="Glycosyl_Hydrlase_18"/>
</dbReference>
<dbReference type="InterPro" id="IPR017853">
    <property type="entry name" value="GH"/>
</dbReference>
<dbReference type="InterPro" id="IPR011583">
    <property type="entry name" value="Chitinase_II/V-like_cat"/>
</dbReference>
<dbReference type="Gene3D" id="3.20.20.80">
    <property type="entry name" value="Glycosidases"/>
    <property type="match status" value="1"/>
</dbReference>
<dbReference type="GO" id="GO:0005975">
    <property type="term" value="P:carbohydrate metabolic process"/>
    <property type="evidence" value="ECO:0007669"/>
    <property type="project" value="InterPro"/>
</dbReference>
<dbReference type="Proteomes" id="UP000800096">
    <property type="component" value="Unassembled WGS sequence"/>
</dbReference>
<dbReference type="InterPro" id="IPR001223">
    <property type="entry name" value="Glyco_hydro18_cat"/>
</dbReference>
<evidence type="ECO:0000313" key="4">
    <source>
        <dbReference type="Proteomes" id="UP000800096"/>
    </source>
</evidence>
<feature type="domain" description="GH18" evidence="2">
    <location>
        <begin position="1"/>
        <end position="353"/>
    </location>
</feature>
<sequence>MYLTGQHNVVPEPALVADVTHVALAFMRSDIFNDIGRVEWPLFTTVNEVRPKFADDTVVQVAIGGWGDTTGFDQAARTEESRALFAENVRAMLDATGADGVDVDWEYPGGNGEDYKSHPNSEKTWEIAAYPKLLAAIRAAIGPSKTISAAVPGLLRDMLAFTRDTIPKIIESVDFLNIMTYDLMNRRDNITKHHTGVQNSLEAIDAYLQRGMPGEKAHLGLAFYVKWYKTANGIDCRVKPIGCLTELMENPETGADLGKAGAFSWHDDVPSEQLESFLAALRHGVYDEVGGGHYYWDEKENLFWSWETPDAIRKKLPAIVGTRKLGGVFAWGLGEDAPRFSHLKAASSALKALSSTVKAAHEERSEL</sequence>
<dbReference type="OrthoDB" id="73875at2759"/>
<reference evidence="3" key="1">
    <citation type="journal article" date="2020" name="Stud. Mycol.">
        <title>101 Dothideomycetes genomes: a test case for predicting lifestyles and emergence of pathogens.</title>
        <authorList>
            <person name="Haridas S."/>
            <person name="Albert R."/>
            <person name="Binder M."/>
            <person name="Bloem J."/>
            <person name="Labutti K."/>
            <person name="Salamov A."/>
            <person name="Andreopoulos B."/>
            <person name="Baker S."/>
            <person name="Barry K."/>
            <person name="Bills G."/>
            <person name="Bluhm B."/>
            <person name="Cannon C."/>
            <person name="Castanera R."/>
            <person name="Culley D."/>
            <person name="Daum C."/>
            <person name="Ezra D."/>
            <person name="Gonzalez J."/>
            <person name="Henrissat B."/>
            <person name="Kuo A."/>
            <person name="Liang C."/>
            <person name="Lipzen A."/>
            <person name="Lutzoni F."/>
            <person name="Magnuson J."/>
            <person name="Mondo S."/>
            <person name="Nolan M."/>
            <person name="Ohm R."/>
            <person name="Pangilinan J."/>
            <person name="Park H.-J."/>
            <person name="Ramirez L."/>
            <person name="Alfaro M."/>
            <person name="Sun H."/>
            <person name="Tritt A."/>
            <person name="Yoshinaga Y."/>
            <person name="Zwiers L.-H."/>
            <person name="Turgeon B."/>
            <person name="Goodwin S."/>
            <person name="Spatafora J."/>
            <person name="Crous P."/>
            <person name="Grigoriev I."/>
        </authorList>
    </citation>
    <scope>NUCLEOTIDE SEQUENCE</scope>
    <source>
        <strain evidence="3">HMLAC05119</strain>
    </source>
</reference>
<dbReference type="EC" id="3.2.1.14" evidence="1"/>
<dbReference type="GO" id="GO:0005576">
    <property type="term" value="C:extracellular region"/>
    <property type="evidence" value="ECO:0007669"/>
    <property type="project" value="TreeGrafter"/>
</dbReference>
<dbReference type="SUPFAM" id="SSF51445">
    <property type="entry name" value="(Trans)glycosidases"/>
    <property type="match status" value="1"/>
</dbReference>
<keyword evidence="4" id="KW-1185">Reference proteome</keyword>
<dbReference type="Pfam" id="PF00704">
    <property type="entry name" value="Glyco_hydro_18"/>
    <property type="match status" value="1"/>
</dbReference>